<proteinExistence type="inferred from homology"/>
<name>A0ABY9KTN7_9BACI</name>
<feature type="domain" description="Bacterial sugar transferase" evidence="3">
    <location>
        <begin position="24"/>
        <end position="219"/>
    </location>
</feature>
<evidence type="ECO:0000256" key="1">
    <source>
        <dbReference type="ARBA" id="ARBA00006464"/>
    </source>
</evidence>
<evidence type="ECO:0000313" key="4">
    <source>
        <dbReference type="EMBL" id="WLV24131.1"/>
    </source>
</evidence>
<organism evidence="4 5">
    <name type="scientific">Aciduricibacillus chroicocephali</name>
    <dbReference type="NCBI Taxonomy" id="3054939"/>
    <lineage>
        <taxon>Bacteria</taxon>
        <taxon>Bacillati</taxon>
        <taxon>Bacillota</taxon>
        <taxon>Bacilli</taxon>
        <taxon>Bacillales</taxon>
        <taxon>Bacillaceae</taxon>
        <taxon>Aciduricibacillus</taxon>
    </lineage>
</organism>
<evidence type="ECO:0000259" key="3">
    <source>
        <dbReference type="Pfam" id="PF02397"/>
    </source>
</evidence>
<dbReference type="RefSeq" id="WP_348026850.1">
    <property type="nucleotide sequence ID" value="NZ_CP129113.1"/>
</dbReference>
<keyword evidence="2" id="KW-1133">Transmembrane helix</keyword>
<comment type="similarity">
    <text evidence="1">Belongs to the bacterial sugar transferase family.</text>
</comment>
<keyword evidence="2" id="KW-0812">Transmembrane</keyword>
<dbReference type="InterPro" id="IPR003362">
    <property type="entry name" value="Bact_transf"/>
</dbReference>
<dbReference type="Pfam" id="PF02397">
    <property type="entry name" value="Bac_transf"/>
    <property type="match status" value="1"/>
</dbReference>
<dbReference type="PANTHER" id="PTHR30576:SF0">
    <property type="entry name" value="UNDECAPRENYL-PHOSPHATE N-ACETYLGALACTOSAMINYL 1-PHOSPHATE TRANSFERASE-RELATED"/>
    <property type="match status" value="1"/>
</dbReference>
<dbReference type="GO" id="GO:0016740">
    <property type="term" value="F:transferase activity"/>
    <property type="evidence" value="ECO:0007669"/>
    <property type="project" value="UniProtKB-KW"/>
</dbReference>
<keyword evidence="5" id="KW-1185">Reference proteome</keyword>
<dbReference type="Proteomes" id="UP001180087">
    <property type="component" value="Chromosome"/>
</dbReference>
<evidence type="ECO:0000256" key="2">
    <source>
        <dbReference type="SAM" id="Phobius"/>
    </source>
</evidence>
<dbReference type="EMBL" id="CP129113">
    <property type="protein sequence ID" value="WLV24131.1"/>
    <property type="molecule type" value="Genomic_DNA"/>
</dbReference>
<feature type="transmembrane region" description="Helical" evidence="2">
    <location>
        <begin position="26"/>
        <end position="51"/>
    </location>
</feature>
<dbReference type="EC" id="2.7.8.-" evidence="4"/>
<reference evidence="4" key="1">
    <citation type="submission" date="2023-06" db="EMBL/GenBank/DDBJ databases">
        <title>A Treasure from Seagulls: Isolation and Description of Aciduricobacillus qingdaonensis gen. nov., sp. nov., a Rare Obligately Uric Acid-utilizing Member in the Family Bacillaceae.</title>
        <authorList>
            <person name="Liu W."/>
            <person name="Wang B."/>
        </authorList>
    </citation>
    <scope>NUCLEOTIDE SEQUENCE</scope>
    <source>
        <strain evidence="4">44XB</strain>
    </source>
</reference>
<sequence length="225" mass="25780">MEQLKHVDNMQSTRSKKQFQLFIKRLFDIIFSLIALIPSSIVFLIVAIMIIKEDGLPVFFKQKRSGKDGKTFLMYKFRSMKVQKASETSVSKPSPYNWTDGVPDDFVFKSATSANPNVTRTGAFIRKYSLDELPQFINVLKGEMSIVGPRPEIIEITKCYNAEQRRRLLVKPGITGLAQANGRSNMDHGEKMKWDLRYVNHFSIWLDFKILLKTVGQVFTGKGSF</sequence>
<accession>A0ABY9KTN7</accession>
<dbReference type="PANTHER" id="PTHR30576">
    <property type="entry name" value="COLANIC BIOSYNTHESIS UDP-GLUCOSE LIPID CARRIER TRANSFERASE"/>
    <property type="match status" value="1"/>
</dbReference>
<protein>
    <submittedName>
        <fullName evidence="4">Sugar transferase</fullName>
        <ecNumber evidence="4">2.7.8.-</ecNumber>
    </submittedName>
</protein>
<evidence type="ECO:0000313" key="5">
    <source>
        <dbReference type="Proteomes" id="UP001180087"/>
    </source>
</evidence>
<gene>
    <name evidence="4" type="ORF">QR721_10845</name>
</gene>
<keyword evidence="4" id="KW-0808">Transferase</keyword>
<keyword evidence="2" id="KW-0472">Membrane</keyword>